<dbReference type="CTD" id="54816"/>
<feature type="compositionally biased region" description="Polar residues" evidence="14">
    <location>
        <begin position="125"/>
        <end position="152"/>
    </location>
</feature>
<evidence type="ECO:0000313" key="16">
    <source>
        <dbReference type="Ensembl" id="ENSECRP00000030539.1"/>
    </source>
</evidence>
<dbReference type="InterPro" id="IPR013087">
    <property type="entry name" value="Znf_C2H2_type"/>
</dbReference>
<protein>
    <recommendedName>
        <fullName evidence="15">C2H2-type domain-containing protein</fullName>
    </recommendedName>
</protein>
<feature type="compositionally biased region" description="Polar residues" evidence="14">
    <location>
        <begin position="607"/>
        <end position="629"/>
    </location>
</feature>
<comment type="subcellular location">
    <subcellularLocation>
        <location evidence="2">Nucleus</location>
    </subcellularLocation>
</comment>
<keyword evidence="6 13" id="KW-0863">Zinc-finger</keyword>
<feature type="region of interest" description="Disordered" evidence="14">
    <location>
        <begin position="880"/>
        <end position="1050"/>
    </location>
</feature>
<evidence type="ECO:0000256" key="3">
    <source>
        <dbReference type="ARBA" id="ARBA00022499"/>
    </source>
</evidence>
<keyword evidence="5" id="KW-0677">Repeat</keyword>
<keyword evidence="3" id="KW-1017">Isopeptide bond</keyword>
<keyword evidence="9" id="KW-0805">Transcription regulation</keyword>
<feature type="compositionally biased region" description="Polar residues" evidence="14">
    <location>
        <begin position="828"/>
        <end position="841"/>
    </location>
</feature>
<dbReference type="InterPro" id="IPR050527">
    <property type="entry name" value="Snail/Krueppel_Znf"/>
</dbReference>
<evidence type="ECO:0000256" key="2">
    <source>
        <dbReference type="ARBA" id="ARBA00004123"/>
    </source>
</evidence>
<evidence type="ECO:0000256" key="1">
    <source>
        <dbReference type="ARBA" id="ARBA00003729"/>
    </source>
</evidence>
<dbReference type="SMART" id="SM00355">
    <property type="entry name" value="ZnF_C2H2"/>
    <property type="match status" value="8"/>
</dbReference>
<dbReference type="RefSeq" id="XP_028679663.1">
    <property type="nucleotide sequence ID" value="XM_028823830.2"/>
</dbReference>
<evidence type="ECO:0000256" key="10">
    <source>
        <dbReference type="ARBA" id="ARBA00023125"/>
    </source>
</evidence>
<dbReference type="PROSITE" id="PS50157">
    <property type="entry name" value="ZINC_FINGER_C2H2_2"/>
    <property type="match status" value="1"/>
</dbReference>
<dbReference type="Pfam" id="PF25429">
    <property type="entry name" value="zf-POGZ"/>
    <property type="match status" value="1"/>
</dbReference>
<feature type="compositionally biased region" description="Low complexity" evidence="14">
    <location>
        <begin position="581"/>
        <end position="602"/>
    </location>
</feature>
<dbReference type="Proteomes" id="UP000694620">
    <property type="component" value="Chromosome 17"/>
</dbReference>
<evidence type="ECO:0000256" key="8">
    <source>
        <dbReference type="ARBA" id="ARBA00022843"/>
    </source>
</evidence>
<feature type="region of interest" description="Disordered" evidence="14">
    <location>
        <begin position="828"/>
        <end position="866"/>
    </location>
</feature>
<accession>A0A8C4TH70</accession>
<evidence type="ECO:0000256" key="5">
    <source>
        <dbReference type="ARBA" id="ARBA00022737"/>
    </source>
</evidence>
<dbReference type="GeneTree" id="ENSGT00940000163854"/>
<name>A0A8C4TH70_ERPCA</name>
<dbReference type="GO" id="GO:0000981">
    <property type="term" value="F:DNA-binding transcription factor activity, RNA polymerase II-specific"/>
    <property type="evidence" value="ECO:0007669"/>
    <property type="project" value="TreeGrafter"/>
</dbReference>
<evidence type="ECO:0000313" key="17">
    <source>
        <dbReference type="Proteomes" id="UP000694620"/>
    </source>
</evidence>
<keyword evidence="12" id="KW-0539">Nucleus</keyword>
<dbReference type="Gene3D" id="3.30.160.60">
    <property type="entry name" value="Classic Zinc Finger"/>
    <property type="match status" value="1"/>
</dbReference>
<dbReference type="GO" id="GO:0000978">
    <property type="term" value="F:RNA polymerase II cis-regulatory region sequence-specific DNA binding"/>
    <property type="evidence" value="ECO:0007669"/>
    <property type="project" value="TreeGrafter"/>
</dbReference>
<dbReference type="PANTHER" id="PTHR24388">
    <property type="entry name" value="ZINC FINGER PROTEIN"/>
    <property type="match status" value="1"/>
</dbReference>
<dbReference type="Ensembl" id="ENSECRT00000031183.1">
    <property type="protein sequence ID" value="ENSECRP00000030539.1"/>
    <property type="gene ID" value="ENSECRG00000020717.1"/>
</dbReference>
<evidence type="ECO:0000256" key="7">
    <source>
        <dbReference type="ARBA" id="ARBA00022833"/>
    </source>
</evidence>
<feature type="compositionally biased region" description="Acidic residues" evidence="14">
    <location>
        <begin position="938"/>
        <end position="953"/>
    </location>
</feature>
<dbReference type="InterPro" id="IPR057618">
    <property type="entry name" value="Znf_POGZ/Z280C-D-like"/>
</dbReference>
<feature type="compositionally biased region" description="Basic and acidic residues" evidence="14">
    <location>
        <begin position="880"/>
        <end position="898"/>
    </location>
</feature>
<evidence type="ECO:0000256" key="12">
    <source>
        <dbReference type="ARBA" id="ARBA00023242"/>
    </source>
</evidence>
<evidence type="ECO:0000259" key="15">
    <source>
        <dbReference type="PROSITE" id="PS50157"/>
    </source>
</evidence>
<reference evidence="16" key="3">
    <citation type="submission" date="2025-09" db="UniProtKB">
        <authorList>
            <consortium name="Ensembl"/>
        </authorList>
    </citation>
    <scope>IDENTIFICATION</scope>
</reference>
<sequence length="1050" mass="117244">MAELFMECEEEELEPWQRRLPEVVDDDDDDDDEPIFVGEITSSKTTNCMPQNNINRSNYVSNQRVHNGTLNRSSAVTPCNTGSNVNYKPAVQHSSSATTNSVSPALAVYQPTVRPVLMKAAPRSTPASLPNQSVSRGHISPTGSQTTIRSATSQNVTRSLFVPVTTQSLPRPATQPAATQQMSRSVAAQPIIINNQSYIVSSAPIAGSSNVLLGIKPSTPVGQYSVTSVSTGSVMGSSSSNLIKRPATFEINATNPKKQSLEVITPHLPSTISTTLQNNILKDTSDSTGYTNNGEPIIKACPKCNVHFNRIGTLKNHIKFCCPDMMNDYFPTTSKQDMPSSPVKLADAEKGKLVMLVQDFYYGKHEGDLRFSLQEQKTNTTFKCCSCLKILKNNIRFMNHMKHHLELEKQSNESWENHTTCQHCYRQYATPFQLQCHIESSHSPYESTTTCKICELSFESEQVLLQHMKDNHKPGEMPYVCQVCNYRSSIFSDVENHFRTTHENTKNLLCPFCLKVIKSATPFMHHYMRHQKKGVHRCTKCRLQFLTCKEKMEHKSHHHRSFRKPKSLEGLPPGTKVTIRASLSSLSGSPSSPSATSKSVVSLVPDSPSTKQMIRPQTNQGKSRSTYYQKKQDRFSISKSSEQPIVSLRNIRKQRKKQTARSERSIMNQTRKAGRTRVQNNSRGGPGLLKCIECSSVIKDFAAHYPSFVKCRMCRYKTSCSKAYGNHMIRFHSTVSKERLRKEKKYCNYPSGVTLVCLNCDFLTDAAGADDMSKHLNDRQNHTCQVIIEPDAPKSRREKTQKVIPQNTTSKLEADACRTSKSTTVVQEESTSLQCESIVNDSSLEENKNEKSEAVPEETDKATSENIGKCEVLEGCDKNAENLDKLKNKDSFTAKEVPETTETDNGEKPASCENSSKPDETEESESENKLEKPSAAEKEEDDVDQKEDAEEAVPFEQFLRKVDEPQSVSSDVSEQGSVHLEPLTPSEVLEHEATEILQKGNPGSSEMKTTPVYEKEDDDDDDNTNNDNNSPVCPDASENIPAEVEEKTES</sequence>
<feature type="region of interest" description="Disordered" evidence="14">
    <location>
        <begin position="554"/>
        <end position="643"/>
    </location>
</feature>
<dbReference type="InterPro" id="IPR059074">
    <property type="entry name" value="zf-C2H2_Z280C_D"/>
</dbReference>
<keyword evidence="7" id="KW-0862">Zinc</keyword>
<feature type="region of interest" description="Disordered" evidence="14">
    <location>
        <begin position="123"/>
        <end position="152"/>
    </location>
</feature>
<evidence type="ECO:0000256" key="9">
    <source>
        <dbReference type="ARBA" id="ARBA00023015"/>
    </source>
</evidence>
<keyword evidence="10" id="KW-0238">DNA-binding</keyword>
<dbReference type="PANTHER" id="PTHR24388:SF34">
    <property type="entry name" value="ZINC FINGER PROTEIN 280D"/>
    <property type="match status" value="1"/>
</dbReference>
<dbReference type="GO" id="GO:0005634">
    <property type="term" value="C:nucleus"/>
    <property type="evidence" value="ECO:0007669"/>
    <property type="project" value="UniProtKB-SubCell"/>
</dbReference>
<keyword evidence="4" id="KW-0479">Metal-binding</keyword>
<proteinExistence type="predicted"/>
<gene>
    <name evidence="16" type="primary">znf280d</name>
</gene>
<organism evidence="16 17">
    <name type="scientific">Erpetoichthys calabaricus</name>
    <name type="common">Rope fish</name>
    <name type="synonym">Calamoichthys calabaricus</name>
    <dbReference type="NCBI Taxonomy" id="27687"/>
    <lineage>
        <taxon>Eukaryota</taxon>
        <taxon>Metazoa</taxon>
        <taxon>Chordata</taxon>
        <taxon>Craniata</taxon>
        <taxon>Vertebrata</taxon>
        <taxon>Euteleostomi</taxon>
        <taxon>Actinopterygii</taxon>
        <taxon>Polypteriformes</taxon>
        <taxon>Polypteridae</taxon>
        <taxon>Erpetoichthys</taxon>
    </lineage>
</organism>
<feature type="compositionally biased region" description="Basic and acidic residues" evidence="14">
    <location>
        <begin position="926"/>
        <end position="937"/>
    </location>
</feature>
<dbReference type="InterPro" id="IPR036236">
    <property type="entry name" value="Znf_C2H2_sf"/>
</dbReference>
<dbReference type="GO" id="GO:0008270">
    <property type="term" value="F:zinc ion binding"/>
    <property type="evidence" value="ECO:0007669"/>
    <property type="project" value="UniProtKB-KW"/>
</dbReference>
<feature type="compositionally biased region" description="Basic and acidic residues" evidence="14">
    <location>
        <begin position="845"/>
        <end position="863"/>
    </location>
</feature>
<feature type="domain" description="C2H2-type" evidence="15">
    <location>
        <begin position="479"/>
        <end position="507"/>
    </location>
</feature>
<dbReference type="AlphaFoldDB" id="A0A8C4TH70"/>
<evidence type="ECO:0000256" key="6">
    <source>
        <dbReference type="ARBA" id="ARBA00022771"/>
    </source>
</evidence>
<feature type="compositionally biased region" description="Basic residues" evidence="14">
    <location>
        <begin position="554"/>
        <end position="565"/>
    </location>
</feature>
<dbReference type="PROSITE" id="PS00028">
    <property type="entry name" value="ZINC_FINGER_C2H2_1"/>
    <property type="match status" value="4"/>
</dbReference>
<dbReference type="SUPFAM" id="SSF57667">
    <property type="entry name" value="beta-beta-alpha zinc fingers"/>
    <property type="match status" value="1"/>
</dbReference>
<keyword evidence="8" id="KW-0832">Ubl conjugation</keyword>
<feature type="compositionally biased region" description="Polar residues" evidence="14">
    <location>
        <begin position="966"/>
        <end position="976"/>
    </location>
</feature>
<evidence type="ECO:0000256" key="13">
    <source>
        <dbReference type="PROSITE-ProRule" id="PRU00042"/>
    </source>
</evidence>
<evidence type="ECO:0000256" key="4">
    <source>
        <dbReference type="ARBA" id="ARBA00022723"/>
    </source>
</evidence>
<dbReference type="FunFam" id="3.30.160.60:FF:000298">
    <property type="entry name" value="zinc finger protein 280D isoform X1"/>
    <property type="match status" value="1"/>
</dbReference>
<dbReference type="Pfam" id="PF25414">
    <property type="entry name" value="zf-C2H2_Z280C_D"/>
    <property type="match status" value="1"/>
</dbReference>
<comment type="function">
    <text evidence="1">May function as a transcription factor.</text>
</comment>
<dbReference type="GeneID" id="114668175"/>
<keyword evidence="17" id="KW-1185">Reference proteome</keyword>
<evidence type="ECO:0000256" key="11">
    <source>
        <dbReference type="ARBA" id="ARBA00023163"/>
    </source>
</evidence>
<evidence type="ECO:0000256" key="14">
    <source>
        <dbReference type="SAM" id="MobiDB-lite"/>
    </source>
</evidence>
<reference evidence="16" key="2">
    <citation type="submission" date="2025-08" db="UniProtKB">
        <authorList>
            <consortium name="Ensembl"/>
        </authorList>
    </citation>
    <scope>IDENTIFICATION</scope>
</reference>
<keyword evidence="11" id="KW-0804">Transcription</keyword>
<feature type="compositionally biased region" description="Acidic residues" evidence="14">
    <location>
        <begin position="1015"/>
        <end position="1024"/>
    </location>
</feature>
<reference evidence="16" key="1">
    <citation type="submission" date="2021-06" db="EMBL/GenBank/DDBJ databases">
        <authorList>
            <consortium name="Wellcome Sanger Institute Data Sharing"/>
        </authorList>
    </citation>
    <scope>NUCLEOTIDE SEQUENCE [LARGE SCALE GENOMIC DNA]</scope>
</reference>